<dbReference type="RefSeq" id="XP_004034980.1">
    <property type="nucleotide sequence ID" value="XM_004034932.1"/>
</dbReference>
<evidence type="ECO:0000256" key="1">
    <source>
        <dbReference type="SAM" id="Phobius"/>
    </source>
</evidence>
<dbReference type="GO" id="GO:0016491">
    <property type="term" value="F:oxidoreductase activity"/>
    <property type="evidence" value="ECO:0007669"/>
    <property type="project" value="UniProtKB-KW"/>
</dbReference>
<dbReference type="AlphaFoldDB" id="G0QTG0"/>
<dbReference type="PANTHER" id="PTHR13715">
    <property type="entry name" value="RYANODINE RECEPTOR AND IP3 RECEPTOR"/>
    <property type="match status" value="1"/>
</dbReference>
<keyword evidence="3" id="KW-1185">Reference proteome</keyword>
<keyword evidence="2" id="KW-0808">Transferase</keyword>
<evidence type="ECO:0000313" key="3">
    <source>
        <dbReference type="Proteomes" id="UP000008983"/>
    </source>
</evidence>
<keyword evidence="1" id="KW-0472">Membrane</keyword>
<dbReference type="Proteomes" id="UP000008983">
    <property type="component" value="Unassembled WGS sequence"/>
</dbReference>
<gene>
    <name evidence="2" type="ORF">IMG5_108130</name>
</gene>
<dbReference type="GO" id="GO:0006816">
    <property type="term" value="P:calcium ion transport"/>
    <property type="evidence" value="ECO:0007669"/>
    <property type="project" value="InterPro"/>
</dbReference>
<accession>G0QTG0</accession>
<protein>
    <submittedName>
        <fullName evidence="2">MIR domain protein</fullName>
        <ecNumber evidence="2">1.6.5.3</ecNumber>
        <ecNumber evidence="2">2.7.7.7</ecNumber>
    </submittedName>
</protein>
<feature type="transmembrane region" description="Helical" evidence="1">
    <location>
        <begin position="294"/>
        <end position="315"/>
    </location>
</feature>
<dbReference type="GeneID" id="14907637"/>
<feature type="transmembrane region" description="Helical" evidence="1">
    <location>
        <begin position="41"/>
        <end position="60"/>
    </location>
</feature>
<keyword evidence="1" id="KW-0812">Transmembrane</keyword>
<keyword evidence="2" id="KW-0548">Nucleotidyltransferase</keyword>
<keyword evidence="1" id="KW-1133">Transmembrane helix</keyword>
<evidence type="ECO:0000313" key="2">
    <source>
        <dbReference type="EMBL" id="EGR31494.1"/>
    </source>
</evidence>
<dbReference type="InParanoid" id="G0QTG0"/>
<dbReference type="InterPro" id="IPR015925">
    <property type="entry name" value="Ryanodine_IP3_receptor"/>
</dbReference>
<dbReference type="EC" id="1.6.5.3" evidence="2"/>
<organism evidence="2 3">
    <name type="scientific">Ichthyophthirius multifiliis</name>
    <name type="common">White spot disease agent</name>
    <name type="synonym">Ich</name>
    <dbReference type="NCBI Taxonomy" id="5932"/>
    <lineage>
        <taxon>Eukaryota</taxon>
        <taxon>Sar</taxon>
        <taxon>Alveolata</taxon>
        <taxon>Ciliophora</taxon>
        <taxon>Intramacronucleata</taxon>
        <taxon>Oligohymenophorea</taxon>
        <taxon>Hymenostomatida</taxon>
        <taxon>Ophryoglenina</taxon>
        <taxon>Ichthyophthirius</taxon>
    </lineage>
</organism>
<dbReference type="OrthoDB" id="295684at2759"/>
<dbReference type="FunCoup" id="G0QTG0">
    <property type="interactions" value="7"/>
</dbReference>
<sequence>MYNIEALYHVQNNFIYLKYTQQKKFNQEPDYNDVENNKNSYFELITETGFYIYFLICYYLEMPQIFQRFQSKYNIFLIQIYLLIQKTIHYFNLYFITKIIQFLHEIIKKTLLYIKIIIKKINKTEKQYIQNSIKQDIVTQYFKESLIFFKKNSALIEVVINNQIVKVRFIKLPYCHYLPKEQKTKFQNTIKRESTITKLQGLLDFYKKTILTCKYEEQLYLFFSRNSFIKLFADYVDLWRDLQFLLSIILNLLIINSYSEINSQYQGLDILDKYQNRLYKPQINNYSVEKTMSVFLFCGYIMILCSIFVLTSFLIKKGPLYIRESKQSSEEFYNKNEGQGILFDYIYNNFIIEYQINNIKQIIITIISIFKLFKSAEVVYQISSFIFSILATFVHPFFFAFHLTEFLVRYPTLNNILKSVYESYISLALTFMLILLFIYFFTIIGFTLYYDSYGGRCNQLYLCFFESFDKNFKNNGGLGGFLESLKPKDPNNYEYGQFVFDNIMNIIIIIILVQIFSGIIIDKFSQLRDKEQEKKIDIQELCFICGYSREMFDRNSEEGFINHIKSEHYLWNYIFYLAYLKDKELTEYSGIESYIYEKLKNNDLSWFPVQRASVLIDQEKQIQNENQKYKDLQNEVFFYYYYCFILFLIQYNIIQQITDLKSQSFEIFKNCKILQDQVNFFNKNKKIK</sequence>
<name>G0QTG0_ICHMU</name>
<reference evidence="2 3" key="1">
    <citation type="submission" date="2011-07" db="EMBL/GenBank/DDBJ databases">
        <authorList>
            <person name="Coyne R."/>
            <person name="Brami D."/>
            <person name="Johnson J."/>
            <person name="Hostetler J."/>
            <person name="Hannick L."/>
            <person name="Clark T."/>
            <person name="Cassidy-Hanley D."/>
            <person name="Inman J."/>
        </authorList>
    </citation>
    <scope>NUCLEOTIDE SEQUENCE [LARGE SCALE GENOMIC DNA]</scope>
    <source>
        <strain evidence="2 3">G5</strain>
    </source>
</reference>
<keyword evidence="2" id="KW-0560">Oxidoreductase</keyword>
<proteinExistence type="predicted"/>
<dbReference type="EC" id="2.7.7.7" evidence="2"/>
<feature type="transmembrane region" description="Helical" evidence="1">
    <location>
        <begin position="503"/>
        <end position="521"/>
    </location>
</feature>
<feature type="transmembrane region" description="Helical" evidence="1">
    <location>
        <begin position="378"/>
        <end position="403"/>
    </location>
</feature>
<dbReference type="OMA" id="LRIRINC"/>
<dbReference type="EMBL" id="GL983853">
    <property type="protein sequence ID" value="EGR31494.1"/>
    <property type="molecule type" value="Genomic_DNA"/>
</dbReference>
<dbReference type="GO" id="GO:0003887">
    <property type="term" value="F:DNA-directed DNA polymerase activity"/>
    <property type="evidence" value="ECO:0007669"/>
    <property type="project" value="UniProtKB-EC"/>
</dbReference>
<feature type="transmembrane region" description="Helical" evidence="1">
    <location>
        <begin position="636"/>
        <end position="654"/>
    </location>
</feature>
<dbReference type="PANTHER" id="PTHR13715:SF99">
    <property type="entry name" value="INOSITOL 1,4,5-TRISPHOSPHATE RECEPTOR-LIKE PROTEIN A"/>
    <property type="match status" value="1"/>
</dbReference>
<dbReference type="eggNOG" id="KOG2243">
    <property type="taxonomic scope" value="Eukaryota"/>
</dbReference>
<feature type="transmembrane region" description="Helical" evidence="1">
    <location>
        <begin position="424"/>
        <end position="450"/>
    </location>
</feature>
<dbReference type="STRING" id="857967.G0QTG0"/>